<gene>
    <name evidence="5" type="ORF">G7081_00465</name>
</gene>
<dbReference type="AlphaFoldDB" id="A0A6G8AL60"/>
<evidence type="ECO:0000313" key="6">
    <source>
        <dbReference type="Proteomes" id="UP000500890"/>
    </source>
</evidence>
<dbReference type="Pfam" id="PF02976">
    <property type="entry name" value="MutH"/>
    <property type="match status" value="1"/>
</dbReference>
<dbReference type="EMBL" id="CP049886">
    <property type="protein sequence ID" value="QIL45665.1"/>
    <property type="molecule type" value="Genomic_DNA"/>
</dbReference>
<dbReference type="GO" id="GO:0004519">
    <property type="term" value="F:endonuclease activity"/>
    <property type="evidence" value="ECO:0007669"/>
    <property type="project" value="UniProtKB-KW"/>
</dbReference>
<dbReference type="SMART" id="SM00927">
    <property type="entry name" value="MutH"/>
    <property type="match status" value="1"/>
</dbReference>
<dbReference type="Gene3D" id="3.40.600.10">
    <property type="entry name" value="DNA mismatch repair MutH/Restriction endonuclease, type II"/>
    <property type="match status" value="2"/>
</dbReference>
<proteinExistence type="predicted"/>
<evidence type="ECO:0000256" key="2">
    <source>
        <dbReference type="ARBA" id="ARBA00022759"/>
    </source>
</evidence>
<dbReference type="CDD" id="cd22355">
    <property type="entry name" value="Sau3AI_C"/>
    <property type="match status" value="1"/>
</dbReference>
<dbReference type="GO" id="GO:0003677">
    <property type="term" value="F:DNA binding"/>
    <property type="evidence" value="ECO:0007669"/>
    <property type="project" value="InterPro"/>
</dbReference>
<reference evidence="5 6" key="1">
    <citation type="submission" date="2020-03" db="EMBL/GenBank/DDBJ databases">
        <title>Vagococcus sp. nov., isolated from beetles.</title>
        <authorList>
            <person name="Hyun D.-W."/>
            <person name="Bae J.-W."/>
        </authorList>
    </citation>
    <scope>NUCLEOTIDE SEQUENCE [LARGE SCALE GENOMIC DNA]</scope>
    <source>
        <strain evidence="5 6">HDW17A</strain>
    </source>
</reference>
<dbReference type="InterPro" id="IPR011335">
    <property type="entry name" value="Restrct_endonuc-II-like"/>
</dbReference>
<dbReference type="InterPro" id="IPR037057">
    <property type="entry name" value="DNA_rep_MutH/T2_RE_sf"/>
</dbReference>
<accession>A0A6G8AL60</accession>
<dbReference type="KEGG" id="vah:G7081_00465"/>
<feature type="domain" description="DNA mismatch repair MutH/Type II restriction enzyme Sau3AI" evidence="4">
    <location>
        <begin position="56"/>
        <end position="165"/>
    </location>
</feature>
<keyword evidence="6" id="KW-1185">Reference proteome</keyword>
<keyword evidence="2 5" id="KW-0255">Endonuclease</keyword>
<evidence type="ECO:0000313" key="5">
    <source>
        <dbReference type="EMBL" id="QIL45665.1"/>
    </source>
</evidence>
<name>A0A6G8AL60_9ENTE</name>
<dbReference type="REBASE" id="402353">
    <property type="entry name" value="VspHDW17AORF470P"/>
</dbReference>
<dbReference type="Proteomes" id="UP000500890">
    <property type="component" value="Chromosome"/>
</dbReference>
<evidence type="ECO:0000259" key="4">
    <source>
        <dbReference type="SMART" id="SM00927"/>
    </source>
</evidence>
<evidence type="ECO:0000256" key="3">
    <source>
        <dbReference type="ARBA" id="ARBA00022801"/>
    </source>
</evidence>
<keyword evidence="3" id="KW-0378">Hydrolase</keyword>
<dbReference type="RefSeq" id="WP_166006387.1">
    <property type="nucleotide sequence ID" value="NZ_CP049886.1"/>
</dbReference>
<dbReference type="SUPFAM" id="SSF52980">
    <property type="entry name" value="Restriction endonuclease-like"/>
    <property type="match status" value="2"/>
</dbReference>
<organism evidence="5 6">
    <name type="scientific">Vagococcus coleopterorum</name>
    <dbReference type="NCBI Taxonomy" id="2714946"/>
    <lineage>
        <taxon>Bacteria</taxon>
        <taxon>Bacillati</taxon>
        <taxon>Bacillota</taxon>
        <taxon>Bacilli</taxon>
        <taxon>Lactobacillales</taxon>
        <taxon>Enterococcaceae</taxon>
        <taxon>Vagococcus</taxon>
    </lineage>
</organism>
<sequence>MPKHTFTKDELIEIFDGVKNKTLGSVDKNNVFDKTKDKPKITGIAGDVVEQSILGYPADNKQEADLVVNGWPVELKTTGIRRPKRGNGLFEAKEPMSITAVSINKIVKEEFFTSNFWHKLEKMLLVFYHYDSEMTVPAAEYANFLIKGYTFHEFNELDEIRLKNDWELVRDFLINIQETTNNPEEHYHRLSSELRSELTLIDTAPKYPNPPRFRLKRSTVSSIVGDYFGEASKRLSKDITSMKELDSELRRIADIYRNKTVQEIMNQLGIDIKLNKKGDVSKNISEQIVCKMFGVDVKKLSKIELFDKLDMSVKTITQTSKGKRTEDTKFINIDFENMLNQENEEESQLLNYFLGKQFLYVVFEETQSKSKLLDNKFIGFKRFVFPDEFIKSELQKLENEIKDLILNDKLVDVPDIDSKTGKQVINKTGVPKSAPNFPKSRTSNLFLRGTSSDSTKKPLTINGVDMYYQQVWIKGKLMVEMLNYFEIK</sequence>
<dbReference type="GO" id="GO:0016787">
    <property type="term" value="F:hydrolase activity"/>
    <property type="evidence" value="ECO:0007669"/>
    <property type="project" value="UniProtKB-KW"/>
</dbReference>
<keyword evidence="1" id="KW-0540">Nuclease</keyword>
<evidence type="ECO:0000256" key="1">
    <source>
        <dbReference type="ARBA" id="ARBA00022722"/>
    </source>
</evidence>
<protein>
    <submittedName>
        <fullName evidence="5">Restriction endonuclease</fullName>
    </submittedName>
</protein>
<dbReference type="InterPro" id="IPR011337">
    <property type="entry name" value="DNA_rep_MutH/RE_typeII_Sau3AI"/>
</dbReference>